<keyword evidence="2" id="KW-1185">Reference proteome</keyword>
<reference evidence="1 2" key="1">
    <citation type="journal article" date="2011" name="PLoS Genet.">
        <title>Finished genome of the fungal wheat pathogen Mycosphaerella graminicola reveals dispensome structure, chromosome plasticity, and stealth pathogenesis.</title>
        <authorList>
            <person name="Goodwin S.B."/>
            <person name="Ben M'barek S."/>
            <person name="Dhillon B."/>
            <person name="Wittenberg A.H.J."/>
            <person name="Crane C.F."/>
            <person name="Hane J.K."/>
            <person name="Foster A.J."/>
            <person name="Van der Lee T.A.J."/>
            <person name="Grimwood J."/>
            <person name="Aerts A."/>
            <person name="Antoniw J."/>
            <person name="Bailey A."/>
            <person name="Bluhm B."/>
            <person name="Bowler J."/>
            <person name="Bristow J."/>
            <person name="van der Burgt A."/>
            <person name="Canto-Canche B."/>
            <person name="Churchill A.C.L."/>
            <person name="Conde-Ferraez L."/>
            <person name="Cools H.J."/>
            <person name="Coutinho P.M."/>
            <person name="Csukai M."/>
            <person name="Dehal P."/>
            <person name="De Wit P."/>
            <person name="Donzelli B."/>
            <person name="van de Geest H.C."/>
            <person name="van Ham R.C.H.J."/>
            <person name="Hammond-Kosack K.E."/>
            <person name="Henrissat B."/>
            <person name="Kilian A."/>
            <person name="Kobayashi A.K."/>
            <person name="Koopmann E."/>
            <person name="Kourmpetis Y."/>
            <person name="Kuzniar A."/>
            <person name="Lindquist E."/>
            <person name="Lombard V."/>
            <person name="Maliepaard C."/>
            <person name="Martins N."/>
            <person name="Mehrabi R."/>
            <person name="Nap J.P.H."/>
            <person name="Ponomarenko A."/>
            <person name="Rudd J.J."/>
            <person name="Salamov A."/>
            <person name="Schmutz J."/>
            <person name="Schouten H.J."/>
            <person name="Shapiro H."/>
            <person name="Stergiopoulos I."/>
            <person name="Torriani S.F.F."/>
            <person name="Tu H."/>
            <person name="de Vries R.P."/>
            <person name="Waalwijk C."/>
            <person name="Ware S.B."/>
            <person name="Wiebenga A."/>
            <person name="Zwiers L.-H."/>
            <person name="Oliver R.P."/>
            <person name="Grigoriev I.V."/>
            <person name="Kema G.H.J."/>
        </authorList>
    </citation>
    <scope>NUCLEOTIDE SEQUENCE [LARGE SCALE GENOMIC DNA]</scope>
    <source>
        <strain evidence="2">CBS 115943 / IPO323</strain>
    </source>
</reference>
<dbReference type="GeneID" id="13400410"/>
<dbReference type="InParanoid" id="F9X9K5"/>
<dbReference type="EMBL" id="CM001199">
    <property type="protein sequence ID" value="EGP87944.1"/>
    <property type="molecule type" value="Genomic_DNA"/>
</dbReference>
<dbReference type="RefSeq" id="XP_003852968.1">
    <property type="nucleotide sequence ID" value="XM_003852920.1"/>
</dbReference>
<accession>F9X9K5</accession>
<protein>
    <submittedName>
        <fullName evidence="1">Uncharacterized protein</fullName>
    </submittedName>
</protein>
<dbReference type="AlphaFoldDB" id="F9X9K5"/>
<organism evidence="1 2">
    <name type="scientific">Zymoseptoria tritici (strain CBS 115943 / IPO323)</name>
    <name type="common">Speckled leaf blotch fungus</name>
    <name type="synonym">Septoria tritici</name>
    <dbReference type="NCBI Taxonomy" id="336722"/>
    <lineage>
        <taxon>Eukaryota</taxon>
        <taxon>Fungi</taxon>
        <taxon>Dikarya</taxon>
        <taxon>Ascomycota</taxon>
        <taxon>Pezizomycotina</taxon>
        <taxon>Dothideomycetes</taxon>
        <taxon>Dothideomycetidae</taxon>
        <taxon>Mycosphaerellales</taxon>
        <taxon>Mycosphaerellaceae</taxon>
        <taxon>Zymoseptoria</taxon>
    </lineage>
</organism>
<proteinExistence type="predicted"/>
<evidence type="ECO:0000313" key="1">
    <source>
        <dbReference type="EMBL" id="EGP87944.1"/>
    </source>
</evidence>
<name>F9X9K5_ZYMTI</name>
<dbReference type="KEGG" id="ztr:MYCGRDRAFT_104142"/>
<sequence length="70" mass="7760">MYPCDLTSKLPFVAIVNAECARNMTARRDVWVCTSSVATRSIECWQIAKSLLAAEQRAGIVCLSVHTMEL</sequence>
<dbReference type="Proteomes" id="UP000008062">
    <property type="component" value="Chromosome 4"/>
</dbReference>
<dbReference type="HOGENOM" id="CLU_2759753_0_0_1"/>
<evidence type="ECO:0000313" key="2">
    <source>
        <dbReference type="Proteomes" id="UP000008062"/>
    </source>
</evidence>
<gene>
    <name evidence="1" type="ORF">MYCGRDRAFT_104142</name>
</gene>